<reference evidence="8 9" key="1">
    <citation type="submission" date="2018-12" db="EMBL/GenBank/DDBJ databases">
        <title>Complete Genome Sequence of the Corallopyronin A producing Myxobacterium Corallococcus coralloides B035.</title>
        <authorList>
            <person name="Bouhired S.M."/>
            <person name="Rupp O."/>
            <person name="Blom J."/>
            <person name="Schaeberle T.F."/>
            <person name="Kehraus S."/>
            <person name="Schiefer A."/>
            <person name="Pfarr K."/>
            <person name="Goesmann A."/>
            <person name="Hoerauf A."/>
            <person name="Koenig G.M."/>
        </authorList>
    </citation>
    <scope>NUCLEOTIDE SEQUENCE [LARGE SCALE GENOMIC DNA]</scope>
    <source>
        <strain evidence="8 9">B035</strain>
    </source>
</reference>
<keyword evidence="3" id="KW-0808">Transferase</keyword>
<evidence type="ECO:0000313" key="9">
    <source>
        <dbReference type="Proteomes" id="UP000288758"/>
    </source>
</evidence>
<dbReference type="InterPro" id="IPR049900">
    <property type="entry name" value="PKS_mFAS_DH"/>
</dbReference>
<dbReference type="InterPro" id="IPR049552">
    <property type="entry name" value="PKS_DH_N"/>
</dbReference>
<name>A0A410RNZ4_CORCK</name>
<dbReference type="SUPFAM" id="SSF53901">
    <property type="entry name" value="Thiolase-like"/>
    <property type="match status" value="3"/>
</dbReference>
<dbReference type="InterPro" id="IPR016036">
    <property type="entry name" value="Malonyl_transacylase_ACP-bd"/>
</dbReference>
<feature type="compositionally biased region" description="Polar residues" evidence="5">
    <location>
        <begin position="1321"/>
        <end position="1336"/>
    </location>
</feature>
<evidence type="ECO:0000256" key="2">
    <source>
        <dbReference type="ARBA" id="ARBA00022553"/>
    </source>
</evidence>
<dbReference type="InterPro" id="IPR036291">
    <property type="entry name" value="NAD(P)-bd_dom_sf"/>
</dbReference>
<feature type="compositionally biased region" description="Basic and acidic residues" evidence="5">
    <location>
        <begin position="1377"/>
        <end position="1389"/>
    </location>
</feature>
<sequence length="2306" mass="245852">MDFFAVPYDIHFDDTMAYGSHHFLTNFKFQCAGREHLLFSPHAFEEPEFRRDFDQVLLLTYEGYSRNLAPAVLGDRLIILTSLEERGEVSLRFCFRTLKSDGTPVACGYQTVLCADRQGKLRAFPESFQRSFESLAALHEPAGPKSFRDLALQGGGGVQALFPEAVRELARTLLADTAPRGVSRTVRLPEPVPGLQLPANATAFLFAGQGTFEPALFLQLKALQPELRDELLAVSEACRSQGIDVGPLLAAEDVAQVGRALDAAPLLDQLGIFLSGVLGARWMERQGTRPDVFVGHSFGEIAAMTAAGAMDLRTGAAVVCRRIRALQTVPDDLGTLAAVALSEPETVRAVAESGARTLEVAGRNHSRQTVVAGPREELERLRAFLERQGKGFTFITSRYPFHHPSLAPAVTAFRASLADLSVHPARGPIYSPIERRVYGRGGSELAGALASHLVRPFDFPGAVETLVGAGCARFVDCGTGGRLTRIVQRILPQDTSVALTSVDRSLPESAPAVPLVARDAASVAPAIAVVSLGCMLPGGAKDPETYWRNIQRGISGIVDTGVSHPDQVVDFVGPAVTPDRTYTLLTGRVLDSDLAPPPGITPDRFQRYGREQRLLAIALSQAMESLRSTAPRAPGRIQCLLGSTADGSPEYDDALCVEAGESLLRARGEAALEFSALMREALGVTAMSSELAPHPTLQSVVTDVVGPSVSTVLLDAACASSLYAIALGMKALEHREADLVLAGGVFSPGPGNSCLFSQFKGLSATGSRPFDERADGVIFGEGAGVVGLMRLEDAVSAGLKVHAVIRGAGLSSDGRSSSANVPRADGQVAAMEACYATAGVEPASIQYIEAHGTATPAGDTTELQSIGRVFGGKRKGLQLASVKALIGHVGWAAGAASVIKLCKALEHRSFPPQSHFDRPGAGLRALGPDFEVTTREQPWPENGDHPRRAATNGFGFGGTNAHLVLEEYRGGSPAPRARAVPPMSEALVVVAADGMFPEARFDAKGIRLPASVRLLPDITEDMDLTQHVGLIVASDVVKKLGAFDSLRTGTAIVLGLEGKTRRGVEATQRVMADSTRRRLREHIQWTPDAGRLLPLVDRLHAAVGALRPSGPYTLQGMMSNVTPGRVAGVLDTKGPNFVVDAGAGTLAASLRASRALLDSSFELVLVGSAHVKRPGEGPAVSAPEEGMTMLAVTTAAKAEAHGLKPLCHLRMFEEAGSGAGPGVTLPPHSAREAQEVLSAVRAAAEGQAITLRFHPDAATGTRLVLQLQPGLSTRPGAPEEQAVAARSPSAERRNPERSASPSGMPSVSSAENRDLGKTAPSAANRTNLSDSRTSLDSPVGRDGVPFQPGRGNLSDSRTGLDNPVRREGLPLQSGHRNLSDSRTGLDRAGPEGLLLQPSHGNLSDSRTGLESPVGREGLPLQSGHRNLSDSRTGLDNPVRRDGPPFQPGRENLSDSRTGLGRSGPGAGAGRTDEEHPTSTSAPIPEAAEGFDHSAAIRYHAPVLVERPALTTGASQLRGRRVLFIAQDETVARELSAQAHDVCGPEFRILHSGASDAGARIHGIDLTREETAEAGLEALGFEPQVIVAVCRMPSAESESSVVADTALRHEAMELLFLSARRAYEGLSTGTVMLASLCIGGVGARRTLHPVTGLFAGLLKSLGREVPARGIRAIATGPLPLRTALDHVASELGTGDDTAPVEVCFDGSVRCVRLLQPTDVPARPVVTLDSRSVVLLTGGGRGVTAVLAGALLKRYGCEVILLGRSDPSDAPERVLQARDEELGAVEREFYASELARDRTVRMPALRARFERHLAVRELRATLDGLMRLPGQMTYRAADVTRPEDVDRVVEELIREHGRLDLVVHGAGTQVSKKLHRRRLTELRSTLDTKLLGLRNLREACARRLPAPVPFHVLTSAFSYIGNDGQADYGAANEALDRLCAWVSDARQDVQWCSVGWLAWDGIGMTRGSEYRVLGASRRLRGIRADEGEALFLQLVDGQPVQPINVQLTESERSFYGLEVIAPPMPVPEPPRPTRRDLTVDAASVPCLEDHLVRGTPTLPGAWALDLMFQAALDDTRPELRTVTIEDVRFSRFIRVKPGGQQSLRAECTPLTDAPGQHSVQVKLTGDIVHASGVVLERDLVYAEARFTLTAEPPRPLPRLEAARASGHGLSVHDPHCATGSPIELRRMFDCLEEIRLEEDARFARLGLPEVPRQAGHGVPALVLDAALRLSAMHVEGVSNDVFAPVGVQRATFDRDLVAHDARAPRRLTLKSLAPRVEGDLLQCGTVAAHDEAGRLRMLVEGGIARPMA</sequence>
<feature type="domain" description="Ketosynthase family 3 (KS3)" evidence="6">
    <location>
        <begin position="524"/>
        <end position="967"/>
    </location>
</feature>
<dbReference type="SUPFAM" id="SSF55048">
    <property type="entry name" value="Probable ACP-binding domain of malonyl-CoA ACP transacylase"/>
    <property type="match status" value="1"/>
</dbReference>
<feature type="active site" description="Proton donor; for dehydratase activity" evidence="4">
    <location>
        <position position="2222"/>
    </location>
</feature>
<dbReference type="PANTHER" id="PTHR43775">
    <property type="entry name" value="FATTY ACID SYNTHASE"/>
    <property type="match status" value="1"/>
</dbReference>
<dbReference type="Gene3D" id="3.40.366.10">
    <property type="entry name" value="Malonyl-Coenzyme A Acyl Carrier Protein, domain 2"/>
    <property type="match status" value="1"/>
</dbReference>
<dbReference type="SUPFAM" id="SSF51735">
    <property type="entry name" value="NAD(P)-binding Rossmann-fold domains"/>
    <property type="match status" value="1"/>
</dbReference>
<dbReference type="InterPro" id="IPR014030">
    <property type="entry name" value="Ketoacyl_synth_N"/>
</dbReference>
<dbReference type="InterPro" id="IPR057326">
    <property type="entry name" value="KR_dom"/>
</dbReference>
<dbReference type="GO" id="GO:0006633">
    <property type="term" value="P:fatty acid biosynthetic process"/>
    <property type="evidence" value="ECO:0007669"/>
    <property type="project" value="TreeGrafter"/>
</dbReference>
<dbReference type="InterPro" id="IPR020841">
    <property type="entry name" value="PKS_Beta-ketoAc_synthase_dom"/>
</dbReference>
<evidence type="ECO:0000259" key="7">
    <source>
        <dbReference type="PROSITE" id="PS52019"/>
    </source>
</evidence>
<feature type="domain" description="PKS/mFAS DH" evidence="7">
    <location>
        <begin position="2015"/>
        <end position="2306"/>
    </location>
</feature>
<dbReference type="InterPro" id="IPR014031">
    <property type="entry name" value="Ketoacyl_synth_C"/>
</dbReference>
<proteinExistence type="predicted"/>
<evidence type="ECO:0000259" key="6">
    <source>
        <dbReference type="PROSITE" id="PS52004"/>
    </source>
</evidence>
<dbReference type="SMART" id="SM00822">
    <property type="entry name" value="PKS_KR"/>
    <property type="match status" value="1"/>
</dbReference>
<feature type="region of interest" description="C-terminal hotdog fold" evidence="4">
    <location>
        <begin position="2158"/>
        <end position="2306"/>
    </location>
</feature>
<dbReference type="Gene3D" id="3.10.129.110">
    <property type="entry name" value="Polyketide synthase dehydratase"/>
    <property type="match status" value="1"/>
</dbReference>
<dbReference type="InterPro" id="IPR050091">
    <property type="entry name" value="PKS_NRPS_Biosynth_Enz"/>
</dbReference>
<dbReference type="Proteomes" id="UP000288758">
    <property type="component" value="Chromosome"/>
</dbReference>
<organism evidence="8 9">
    <name type="scientific">Corallococcus coralloides</name>
    <name type="common">Myxococcus coralloides</name>
    <dbReference type="NCBI Taxonomy" id="184914"/>
    <lineage>
        <taxon>Bacteria</taxon>
        <taxon>Pseudomonadati</taxon>
        <taxon>Myxococcota</taxon>
        <taxon>Myxococcia</taxon>
        <taxon>Myxococcales</taxon>
        <taxon>Cystobacterineae</taxon>
        <taxon>Myxococcaceae</taxon>
        <taxon>Corallococcus</taxon>
    </lineage>
</organism>
<dbReference type="InterPro" id="IPR016035">
    <property type="entry name" value="Acyl_Trfase/lysoPLipase"/>
</dbReference>
<dbReference type="GO" id="GO:0004312">
    <property type="term" value="F:fatty acid synthase activity"/>
    <property type="evidence" value="ECO:0007669"/>
    <property type="project" value="TreeGrafter"/>
</dbReference>
<dbReference type="EMBL" id="CP034669">
    <property type="protein sequence ID" value="QAT83687.1"/>
    <property type="molecule type" value="Genomic_DNA"/>
</dbReference>
<dbReference type="InterPro" id="IPR016039">
    <property type="entry name" value="Thiolase-like"/>
</dbReference>
<evidence type="ECO:0000313" key="8">
    <source>
        <dbReference type="EMBL" id="QAT83687.1"/>
    </source>
</evidence>
<dbReference type="CDD" id="cd00833">
    <property type="entry name" value="PKS"/>
    <property type="match status" value="1"/>
</dbReference>
<keyword evidence="2" id="KW-0597">Phosphoprotein</keyword>
<dbReference type="SMART" id="SM00827">
    <property type="entry name" value="PKS_AT"/>
    <property type="match status" value="1"/>
</dbReference>
<dbReference type="Pfam" id="PF08659">
    <property type="entry name" value="KR"/>
    <property type="match status" value="1"/>
</dbReference>
<evidence type="ECO:0000256" key="3">
    <source>
        <dbReference type="ARBA" id="ARBA00022679"/>
    </source>
</evidence>
<dbReference type="Pfam" id="PF00698">
    <property type="entry name" value="Acyl_transf_1"/>
    <property type="match status" value="1"/>
</dbReference>
<dbReference type="InterPro" id="IPR013968">
    <property type="entry name" value="PKS_KR"/>
</dbReference>
<feature type="region of interest" description="N-terminal hotdog fold" evidence="4">
    <location>
        <begin position="2015"/>
        <end position="2139"/>
    </location>
</feature>
<dbReference type="PROSITE" id="PS52019">
    <property type="entry name" value="PKS_MFAS_DH"/>
    <property type="match status" value="1"/>
</dbReference>
<feature type="compositionally biased region" description="Polar residues" evidence="5">
    <location>
        <begin position="1423"/>
        <end position="1433"/>
    </location>
</feature>
<dbReference type="InterPro" id="IPR042104">
    <property type="entry name" value="PKS_dehydratase_sf"/>
</dbReference>
<dbReference type="InterPro" id="IPR001227">
    <property type="entry name" value="Ac_transferase_dom_sf"/>
</dbReference>
<evidence type="ECO:0000256" key="4">
    <source>
        <dbReference type="PROSITE-ProRule" id="PRU01363"/>
    </source>
</evidence>
<dbReference type="GO" id="GO:0071770">
    <property type="term" value="P:DIM/DIP cell wall layer assembly"/>
    <property type="evidence" value="ECO:0007669"/>
    <property type="project" value="TreeGrafter"/>
</dbReference>
<dbReference type="InterPro" id="IPR014043">
    <property type="entry name" value="Acyl_transferase_dom"/>
</dbReference>
<dbReference type="CDD" id="cd00586">
    <property type="entry name" value="4HBT"/>
    <property type="match status" value="1"/>
</dbReference>
<protein>
    <submittedName>
        <fullName evidence="8">Polyketide synthase type I</fullName>
    </submittedName>
</protein>
<dbReference type="SMART" id="SM00825">
    <property type="entry name" value="PKS_KS"/>
    <property type="match status" value="1"/>
</dbReference>
<feature type="compositionally biased region" description="Polar residues" evidence="5">
    <location>
        <begin position="1398"/>
        <end position="1408"/>
    </location>
</feature>
<dbReference type="Pfam" id="PF02801">
    <property type="entry name" value="Ketoacyl-synt_C"/>
    <property type="match status" value="1"/>
</dbReference>
<dbReference type="Pfam" id="PF21089">
    <property type="entry name" value="PKS_DH_N"/>
    <property type="match status" value="1"/>
</dbReference>
<dbReference type="Gene3D" id="3.10.129.10">
    <property type="entry name" value="Hotdog Thioesterase"/>
    <property type="match status" value="1"/>
</dbReference>
<feature type="compositionally biased region" description="Low complexity" evidence="5">
    <location>
        <begin position="1298"/>
        <end position="1310"/>
    </location>
</feature>
<dbReference type="PANTHER" id="PTHR43775:SF37">
    <property type="entry name" value="SI:DKEY-61P9.11"/>
    <property type="match status" value="1"/>
</dbReference>
<dbReference type="RefSeq" id="WP_240672814.1">
    <property type="nucleotide sequence ID" value="NZ_CP034669.1"/>
</dbReference>
<keyword evidence="1" id="KW-0596">Phosphopantetheine</keyword>
<dbReference type="Gene3D" id="3.30.70.250">
    <property type="entry name" value="Malonyl-CoA ACP transacylase, ACP-binding"/>
    <property type="match status" value="1"/>
</dbReference>
<dbReference type="Pfam" id="PF00109">
    <property type="entry name" value="ketoacyl-synt"/>
    <property type="match status" value="1"/>
</dbReference>
<gene>
    <name evidence="8" type="primary">ppsA2</name>
    <name evidence="8" type="ORF">EJ065_2103</name>
</gene>
<dbReference type="GO" id="GO:0005886">
    <property type="term" value="C:plasma membrane"/>
    <property type="evidence" value="ECO:0007669"/>
    <property type="project" value="TreeGrafter"/>
</dbReference>
<dbReference type="SUPFAM" id="SSF52151">
    <property type="entry name" value="FabD/lysophospholipase-like"/>
    <property type="match status" value="1"/>
</dbReference>
<accession>A0A410RNZ4</accession>
<feature type="region of interest" description="Disordered" evidence="5">
    <location>
        <begin position="1270"/>
        <end position="1485"/>
    </location>
</feature>
<dbReference type="GO" id="GO:0005737">
    <property type="term" value="C:cytoplasm"/>
    <property type="evidence" value="ECO:0007669"/>
    <property type="project" value="TreeGrafter"/>
</dbReference>
<evidence type="ECO:0000256" key="1">
    <source>
        <dbReference type="ARBA" id="ARBA00022450"/>
    </source>
</evidence>
<dbReference type="SUPFAM" id="SSF54637">
    <property type="entry name" value="Thioesterase/thiol ester dehydrase-isomerase"/>
    <property type="match status" value="1"/>
</dbReference>
<dbReference type="InterPro" id="IPR029069">
    <property type="entry name" value="HotDog_dom_sf"/>
</dbReference>
<feature type="active site" description="Proton acceptor; for dehydratase activity" evidence="4">
    <location>
        <position position="2048"/>
    </location>
</feature>
<dbReference type="PROSITE" id="PS52004">
    <property type="entry name" value="KS3_2"/>
    <property type="match status" value="1"/>
</dbReference>
<dbReference type="Gene3D" id="3.40.50.720">
    <property type="entry name" value="NAD(P)-binding Rossmann-like Domain"/>
    <property type="match status" value="1"/>
</dbReference>
<evidence type="ECO:0000256" key="5">
    <source>
        <dbReference type="SAM" id="MobiDB-lite"/>
    </source>
</evidence>
<dbReference type="Gene3D" id="3.40.47.10">
    <property type="match status" value="2"/>
</dbReference>